<organism evidence="2 3">
    <name type="scientific">Tritrichomonas foetus</name>
    <dbReference type="NCBI Taxonomy" id="1144522"/>
    <lineage>
        <taxon>Eukaryota</taxon>
        <taxon>Metamonada</taxon>
        <taxon>Parabasalia</taxon>
        <taxon>Tritrichomonadida</taxon>
        <taxon>Tritrichomonadidae</taxon>
        <taxon>Tritrichomonas</taxon>
    </lineage>
</organism>
<dbReference type="EMBL" id="MLAK01001110">
    <property type="protein sequence ID" value="OHS97534.1"/>
    <property type="molecule type" value="Genomic_DNA"/>
</dbReference>
<dbReference type="VEuPathDB" id="TrichDB:TRFO_36258"/>
<sequence length="375" mass="43636">MENPNDTSIEKENSQSRIDNTTRDMEDAENSEKFGESNNENILQKLILANAEEEEKSEKVKKVNDGNAKDGSSEILKENNIENNEDVNSKNEECLNNEETNNIENENNHNDDSLNLSENSENHEKHMENEDDVNSKYENGSKEESESEHDNERNDEKDNKSGSDSDKDTDCERENDTKNENIENQNDENENVDEKSSDNQKDDSKNDDYDPIQNMKKRCQSSSNRYSRSSRSVAFCNSPPKFKSNAIEGKKADTAKTFSKSLKLPSLQQSNILYYRDREQFEEVQKRRFDNNLQQKYFVQCISSPYHYNIAKLRSKSIKISKAKLDEREHLEKKERAGIMKSYMKATKESIEHDKKVNIKDSFPFYHKCLRLKNV</sequence>
<feature type="compositionally biased region" description="Basic and acidic residues" evidence="1">
    <location>
        <begin position="120"/>
        <end position="181"/>
    </location>
</feature>
<feature type="compositionally biased region" description="Basic and acidic residues" evidence="1">
    <location>
        <begin position="56"/>
        <end position="80"/>
    </location>
</feature>
<name>A0A1J4JEB1_9EUKA</name>
<protein>
    <submittedName>
        <fullName evidence="2">Uncharacterized protein</fullName>
    </submittedName>
</protein>
<feature type="compositionally biased region" description="Basic and acidic residues" evidence="1">
    <location>
        <begin position="8"/>
        <end position="35"/>
    </location>
</feature>
<proteinExistence type="predicted"/>
<dbReference type="GeneID" id="94845422"/>
<reference evidence="2" key="1">
    <citation type="submission" date="2016-10" db="EMBL/GenBank/DDBJ databases">
        <authorList>
            <person name="Benchimol M."/>
            <person name="Almeida L.G."/>
            <person name="Vasconcelos A.T."/>
            <person name="Perreira-Neves A."/>
            <person name="Rosa I.A."/>
            <person name="Tasca T."/>
            <person name="Bogo M.R."/>
            <person name="de Souza W."/>
        </authorList>
    </citation>
    <scope>NUCLEOTIDE SEQUENCE [LARGE SCALE GENOMIC DNA]</scope>
    <source>
        <strain evidence="2">K</strain>
    </source>
</reference>
<dbReference type="AlphaFoldDB" id="A0A1J4JEB1"/>
<evidence type="ECO:0000313" key="2">
    <source>
        <dbReference type="EMBL" id="OHS97534.1"/>
    </source>
</evidence>
<keyword evidence="3" id="KW-1185">Reference proteome</keyword>
<accession>A0A1J4JEB1</accession>
<feature type="compositionally biased region" description="Basic and acidic residues" evidence="1">
    <location>
        <begin position="192"/>
        <end position="208"/>
    </location>
</feature>
<gene>
    <name evidence="2" type="ORF">TRFO_36258</name>
</gene>
<dbReference type="Proteomes" id="UP000179807">
    <property type="component" value="Unassembled WGS sequence"/>
</dbReference>
<dbReference type="RefSeq" id="XP_068350671.1">
    <property type="nucleotide sequence ID" value="XM_068510718.1"/>
</dbReference>
<feature type="compositionally biased region" description="Low complexity" evidence="1">
    <location>
        <begin position="221"/>
        <end position="232"/>
    </location>
</feature>
<feature type="region of interest" description="Disordered" evidence="1">
    <location>
        <begin position="1"/>
        <end position="232"/>
    </location>
</feature>
<evidence type="ECO:0000256" key="1">
    <source>
        <dbReference type="SAM" id="MobiDB-lite"/>
    </source>
</evidence>
<comment type="caution">
    <text evidence="2">The sequence shown here is derived from an EMBL/GenBank/DDBJ whole genome shotgun (WGS) entry which is preliminary data.</text>
</comment>
<evidence type="ECO:0000313" key="3">
    <source>
        <dbReference type="Proteomes" id="UP000179807"/>
    </source>
</evidence>